<feature type="transmembrane region" description="Helical" evidence="1">
    <location>
        <begin position="73"/>
        <end position="95"/>
    </location>
</feature>
<dbReference type="OrthoDB" id="3543412at2"/>
<dbReference type="PANTHER" id="PTHR38441">
    <property type="entry name" value="INTEGRAL MEMBRANE PROTEIN-RELATED"/>
    <property type="match status" value="1"/>
</dbReference>
<dbReference type="AlphaFoldDB" id="A0A1H1SYJ8"/>
<proteinExistence type="predicted"/>
<dbReference type="EMBL" id="LT629772">
    <property type="protein sequence ID" value="SDS52984.1"/>
    <property type="molecule type" value="Genomic_DNA"/>
</dbReference>
<keyword evidence="1" id="KW-1133">Transmembrane helix</keyword>
<dbReference type="InterPro" id="IPR007436">
    <property type="entry name" value="DUF485"/>
</dbReference>
<sequence length="124" mass="14245">MSQPDTPEADRIDPAQHKAYAEIAASTEFQNLRKRFLSFAFPATVIFMIWYVVYVLCNNWARGFMDIQVFGNINIALIFGLLQFVSTFVIAILYARHANRSIDPAADKLRQQFEAQVQPKEDRS</sequence>
<accession>A0A1H1SYJ8</accession>
<organism evidence="2 3">
    <name type="scientific">Microlunatus soli</name>
    <dbReference type="NCBI Taxonomy" id="630515"/>
    <lineage>
        <taxon>Bacteria</taxon>
        <taxon>Bacillati</taxon>
        <taxon>Actinomycetota</taxon>
        <taxon>Actinomycetes</taxon>
        <taxon>Propionibacteriales</taxon>
        <taxon>Propionibacteriaceae</taxon>
        <taxon>Microlunatus</taxon>
    </lineage>
</organism>
<dbReference type="Pfam" id="PF04341">
    <property type="entry name" value="DUF485"/>
    <property type="match status" value="1"/>
</dbReference>
<gene>
    <name evidence="2" type="ORF">SAMN04489812_2186</name>
</gene>
<name>A0A1H1SYJ8_9ACTN</name>
<keyword evidence="1" id="KW-0812">Transmembrane</keyword>
<keyword evidence="3" id="KW-1185">Reference proteome</keyword>
<evidence type="ECO:0000313" key="3">
    <source>
        <dbReference type="Proteomes" id="UP000199103"/>
    </source>
</evidence>
<dbReference type="RefSeq" id="WP_091524317.1">
    <property type="nucleotide sequence ID" value="NZ_LT629772.1"/>
</dbReference>
<feature type="transmembrane region" description="Helical" evidence="1">
    <location>
        <begin position="36"/>
        <end position="53"/>
    </location>
</feature>
<reference evidence="2 3" key="1">
    <citation type="submission" date="2016-10" db="EMBL/GenBank/DDBJ databases">
        <authorList>
            <person name="de Groot N.N."/>
        </authorList>
    </citation>
    <scope>NUCLEOTIDE SEQUENCE [LARGE SCALE GENOMIC DNA]</scope>
    <source>
        <strain evidence="2 3">DSM 21800</strain>
    </source>
</reference>
<dbReference type="Proteomes" id="UP000199103">
    <property type="component" value="Chromosome I"/>
</dbReference>
<keyword evidence="1" id="KW-0472">Membrane</keyword>
<dbReference type="STRING" id="630515.SAMN04489812_2186"/>
<evidence type="ECO:0000256" key="1">
    <source>
        <dbReference type="SAM" id="Phobius"/>
    </source>
</evidence>
<evidence type="ECO:0000313" key="2">
    <source>
        <dbReference type="EMBL" id="SDS52984.1"/>
    </source>
</evidence>
<dbReference type="PANTHER" id="PTHR38441:SF1">
    <property type="entry name" value="MEMBRANE PROTEIN"/>
    <property type="match status" value="1"/>
</dbReference>
<protein>
    <submittedName>
        <fullName evidence="2">Uncharacterized membrane protein, DUF485 family</fullName>
    </submittedName>
</protein>